<dbReference type="EMBL" id="CP053021">
    <property type="protein sequence ID" value="QJR00896.1"/>
    <property type="molecule type" value="Genomic_DNA"/>
</dbReference>
<sequence length="165" mass="18220">MPDKLSAVVDMGLNLSEMPVVGPISAGHLRTYIEASKPPAPQIGQIETMLAKLSIALPKKQVSDQEAGERLDLYWQALRGHALPDLQQAFMVLLRTCRFFPTIAEIEDAVKAIRGPRARRLSAARLLLLKHEREWKPTGELLTPEEARQLGSILAQPLASAALQR</sequence>
<dbReference type="RefSeq" id="WP_169859935.1">
    <property type="nucleotide sequence ID" value="NZ_CP053021.1"/>
</dbReference>
<gene>
    <name evidence="1" type="ORF">HH800_00995</name>
</gene>
<dbReference type="Proteomes" id="UP000502611">
    <property type="component" value="Chromosome"/>
</dbReference>
<evidence type="ECO:0000313" key="2">
    <source>
        <dbReference type="Proteomes" id="UP000502611"/>
    </source>
</evidence>
<protein>
    <submittedName>
        <fullName evidence="1">Uncharacterized protein</fullName>
    </submittedName>
</protein>
<name>A0A6M4G1Y7_SPHYA</name>
<reference evidence="1 2" key="1">
    <citation type="submission" date="2020-04" db="EMBL/GenBank/DDBJ databases">
        <title>The Whole Genome Analysis of High salt-tolerant Sphingobium yanoikuyae YC-XJ2 with Aryl organophosphorus flame retardants (aryl-OPFRs)-degrading capacity and characteristics of Related phosphotriesterase.</title>
        <authorList>
            <person name="Li X."/>
        </authorList>
    </citation>
    <scope>NUCLEOTIDE SEQUENCE [LARGE SCALE GENOMIC DNA]</scope>
    <source>
        <strain evidence="1 2">YC-XJ2</strain>
    </source>
</reference>
<accession>A0A6M4G1Y7</accession>
<evidence type="ECO:0000313" key="1">
    <source>
        <dbReference type="EMBL" id="QJR00896.1"/>
    </source>
</evidence>
<dbReference type="AlphaFoldDB" id="A0A6M4G1Y7"/>
<proteinExistence type="predicted"/>
<organism evidence="1 2">
    <name type="scientific">Sphingobium yanoikuyae</name>
    <name type="common">Sphingomonas yanoikuyae</name>
    <dbReference type="NCBI Taxonomy" id="13690"/>
    <lineage>
        <taxon>Bacteria</taxon>
        <taxon>Pseudomonadati</taxon>
        <taxon>Pseudomonadota</taxon>
        <taxon>Alphaproteobacteria</taxon>
        <taxon>Sphingomonadales</taxon>
        <taxon>Sphingomonadaceae</taxon>
        <taxon>Sphingobium</taxon>
    </lineage>
</organism>